<proteinExistence type="predicted"/>
<comment type="caution">
    <text evidence="1">The sequence shown here is derived from an EMBL/GenBank/DDBJ whole genome shotgun (WGS) entry which is preliminary data.</text>
</comment>
<dbReference type="EMBL" id="BOOP01000029">
    <property type="protein sequence ID" value="GII40938.1"/>
    <property type="molecule type" value="Genomic_DNA"/>
</dbReference>
<evidence type="ECO:0000313" key="2">
    <source>
        <dbReference type="Proteomes" id="UP000622547"/>
    </source>
</evidence>
<reference evidence="1 2" key="1">
    <citation type="submission" date="2021-01" db="EMBL/GenBank/DDBJ databases">
        <title>Whole genome shotgun sequence of Planotetraspora phitsanulokensis NBRC 104273.</title>
        <authorList>
            <person name="Komaki H."/>
            <person name="Tamura T."/>
        </authorList>
    </citation>
    <scope>NUCLEOTIDE SEQUENCE [LARGE SCALE GENOMIC DNA]</scope>
    <source>
        <strain evidence="1 2">NBRC 104273</strain>
    </source>
</reference>
<dbReference type="Proteomes" id="UP000622547">
    <property type="component" value="Unassembled WGS sequence"/>
</dbReference>
<sequence length="232" mass="25813">MEKRLTIPAAAQAALWVLSNGRCYAPGCPFPVINEVRPGVFKKNAQIAHIRGVKRGAPRFRECRSEEERRERESFKNLIIVCLSHHSEIDDKKEGEKLYPPEVLHEWKRKHEGQYGAALNTIGPISEEALTEALAEAFTPPVVRLEKIADSLERTGSLNAEALQDLRQIIDVLHTAPGGVEERTAHNLMVSADTLSHLNLDNSSKVLLQASDMLSKLIPIIDARIQQLGGMM</sequence>
<organism evidence="1 2">
    <name type="scientific">Planotetraspora phitsanulokensis</name>
    <dbReference type="NCBI Taxonomy" id="575192"/>
    <lineage>
        <taxon>Bacteria</taxon>
        <taxon>Bacillati</taxon>
        <taxon>Actinomycetota</taxon>
        <taxon>Actinomycetes</taxon>
        <taxon>Streptosporangiales</taxon>
        <taxon>Streptosporangiaceae</taxon>
        <taxon>Planotetraspora</taxon>
    </lineage>
</organism>
<dbReference type="RefSeq" id="WP_204076421.1">
    <property type="nucleotide sequence ID" value="NZ_BAABHI010000012.1"/>
</dbReference>
<accession>A0A8J3XLQ1</accession>
<protein>
    <recommendedName>
        <fullName evidence="3">HNH endonuclease</fullName>
    </recommendedName>
</protein>
<evidence type="ECO:0008006" key="3">
    <source>
        <dbReference type="Google" id="ProtNLM"/>
    </source>
</evidence>
<gene>
    <name evidence="1" type="ORF">Pph01_59410</name>
</gene>
<keyword evidence="2" id="KW-1185">Reference proteome</keyword>
<name>A0A8J3XLQ1_9ACTN</name>
<evidence type="ECO:0000313" key="1">
    <source>
        <dbReference type="EMBL" id="GII40938.1"/>
    </source>
</evidence>
<dbReference type="AlphaFoldDB" id="A0A8J3XLQ1"/>